<dbReference type="EMBL" id="MU032351">
    <property type="protein sequence ID" value="KAF3762033.1"/>
    <property type="molecule type" value="Genomic_DNA"/>
</dbReference>
<comment type="caution">
    <text evidence="1">The sequence shown here is derived from an EMBL/GenBank/DDBJ whole genome shotgun (WGS) entry which is preliminary data.</text>
</comment>
<dbReference type="AlphaFoldDB" id="A0A9P5CKF8"/>
<name>A0A9P5CKF8_CRYP1</name>
<dbReference type="GeneID" id="63838028"/>
<dbReference type="RefSeq" id="XP_040773012.1">
    <property type="nucleotide sequence ID" value="XM_040920899.1"/>
</dbReference>
<proteinExistence type="predicted"/>
<accession>A0A9P5CKF8</accession>
<organism evidence="1 2">
    <name type="scientific">Cryphonectria parasitica (strain ATCC 38755 / EP155)</name>
    <dbReference type="NCBI Taxonomy" id="660469"/>
    <lineage>
        <taxon>Eukaryota</taxon>
        <taxon>Fungi</taxon>
        <taxon>Dikarya</taxon>
        <taxon>Ascomycota</taxon>
        <taxon>Pezizomycotina</taxon>
        <taxon>Sordariomycetes</taxon>
        <taxon>Sordariomycetidae</taxon>
        <taxon>Diaporthales</taxon>
        <taxon>Cryphonectriaceae</taxon>
        <taxon>Cryphonectria-Endothia species complex</taxon>
        <taxon>Cryphonectria</taxon>
    </lineage>
</organism>
<sequence length="127" mass="14430">MTEFMHLISVESCNDIPFPLFPIARTLARTHSYTSEGQRTGSEKREADACLATESIQLRQLTRQQHHREVRPMKVVVEKPEVPQVKLLSAAGQLGPDTFKGEYLGLQEDETLSRIVIFFNKSFGRRG</sequence>
<keyword evidence="2" id="KW-1185">Reference proteome</keyword>
<protein>
    <submittedName>
        <fullName evidence="1">Uncharacterized protein</fullName>
    </submittedName>
</protein>
<evidence type="ECO:0000313" key="2">
    <source>
        <dbReference type="Proteomes" id="UP000803844"/>
    </source>
</evidence>
<evidence type="ECO:0000313" key="1">
    <source>
        <dbReference type="EMBL" id="KAF3762033.1"/>
    </source>
</evidence>
<dbReference type="Proteomes" id="UP000803844">
    <property type="component" value="Unassembled WGS sequence"/>
</dbReference>
<reference evidence="1" key="1">
    <citation type="journal article" date="2020" name="Phytopathology">
        <title>Genome sequence of the chestnut blight fungus Cryphonectria parasitica EP155: A fundamental resource for an archetypical invasive plant pathogen.</title>
        <authorList>
            <person name="Crouch J.A."/>
            <person name="Dawe A."/>
            <person name="Aerts A."/>
            <person name="Barry K."/>
            <person name="Churchill A.C.L."/>
            <person name="Grimwood J."/>
            <person name="Hillman B."/>
            <person name="Milgroom M.G."/>
            <person name="Pangilinan J."/>
            <person name="Smith M."/>
            <person name="Salamov A."/>
            <person name="Schmutz J."/>
            <person name="Yadav J."/>
            <person name="Grigoriev I.V."/>
            <person name="Nuss D."/>
        </authorList>
    </citation>
    <scope>NUCLEOTIDE SEQUENCE</scope>
    <source>
        <strain evidence="1">EP155</strain>
    </source>
</reference>
<gene>
    <name evidence="1" type="ORF">M406DRAFT_334068</name>
</gene>